<dbReference type="AlphaFoldDB" id="A0A3D8PSL9"/>
<feature type="domain" description="IDEAL" evidence="1">
    <location>
        <begin position="35"/>
        <end position="71"/>
    </location>
</feature>
<dbReference type="Proteomes" id="UP000257143">
    <property type="component" value="Unassembled WGS sequence"/>
</dbReference>
<dbReference type="InterPro" id="IPR027393">
    <property type="entry name" value="Virus_scaffolding_prot_C"/>
</dbReference>
<gene>
    <name evidence="2" type="ORF">CWR48_11310</name>
</gene>
<evidence type="ECO:0000313" key="3">
    <source>
        <dbReference type="Proteomes" id="UP000257143"/>
    </source>
</evidence>
<dbReference type="SMART" id="SM00914">
    <property type="entry name" value="IDEAL"/>
    <property type="match status" value="1"/>
</dbReference>
<evidence type="ECO:0000259" key="1">
    <source>
        <dbReference type="SMART" id="SM00914"/>
    </source>
</evidence>
<dbReference type="Pfam" id="PF08858">
    <property type="entry name" value="IDEAL"/>
    <property type="match status" value="1"/>
</dbReference>
<protein>
    <recommendedName>
        <fullName evidence="1">IDEAL domain-containing protein</fullName>
    </recommendedName>
</protein>
<reference evidence="3" key="1">
    <citation type="submission" date="2017-11" db="EMBL/GenBank/DDBJ databases">
        <authorList>
            <person name="Zhu W."/>
        </authorList>
    </citation>
    <scope>NUCLEOTIDE SEQUENCE [LARGE SCALE GENOMIC DNA]</scope>
    <source>
        <strain evidence="3">CAU 1183</strain>
    </source>
</reference>
<dbReference type="OrthoDB" id="2691639at2"/>
<keyword evidence="3" id="KW-1185">Reference proteome</keyword>
<evidence type="ECO:0000313" key="2">
    <source>
        <dbReference type="EMBL" id="RDW18169.1"/>
    </source>
</evidence>
<dbReference type="EMBL" id="PIOC01000017">
    <property type="protein sequence ID" value="RDW18169.1"/>
    <property type="molecule type" value="Genomic_DNA"/>
</dbReference>
<dbReference type="Gene3D" id="4.10.810.10">
    <property type="entry name" value="Virus Scaffolding Protein, Chain A"/>
    <property type="match status" value="1"/>
</dbReference>
<sequence>MKKEKLVYRFYRYDGEVLYARREIPFEIILTSRMILDELCFNWNKAKLITEIDHAIEYGNKEAFLQLSDEYRNYIWE</sequence>
<organism evidence="2 3">
    <name type="scientific">Oceanobacillus arenosus</name>
    <dbReference type="NCBI Taxonomy" id="1229153"/>
    <lineage>
        <taxon>Bacteria</taxon>
        <taxon>Bacillati</taxon>
        <taxon>Bacillota</taxon>
        <taxon>Bacilli</taxon>
        <taxon>Bacillales</taxon>
        <taxon>Bacillaceae</taxon>
        <taxon>Oceanobacillus</taxon>
    </lineage>
</organism>
<accession>A0A3D8PSL9</accession>
<name>A0A3D8PSL9_9BACI</name>
<dbReference type="InterPro" id="IPR014957">
    <property type="entry name" value="IDEAL_dom"/>
</dbReference>
<proteinExistence type="predicted"/>
<comment type="caution">
    <text evidence="2">The sequence shown here is derived from an EMBL/GenBank/DDBJ whole genome shotgun (WGS) entry which is preliminary data.</text>
</comment>
<dbReference type="RefSeq" id="WP_115773350.1">
    <property type="nucleotide sequence ID" value="NZ_PIOC01000017.1"/>
</dbReference>